<reference evidence="3" key="1">
    <citation type="submission" date="2018-05" db="EMBL/GenBank/DDBJ databases">
        <authorList>
            <person name="Lanie J.A."/>
            <person name="Ng W.-L."/>
            <person name="Kazmierczak K.M."/>
            <person name="Andrzejewski T.M."/>
            <person name="Davidsen T.M."/>
            <person name="Wayne K.J."/>
            <person name="Tettelin H."/>
            <person name="Glass J.I."/>
            <person name="Rusch D."/>
            <person name="Podicherti R."/>
            <person name="Tsui H.-C.T."/>
            <person name="Winkler M.E."/>
        </authorList>
    </citation>
    <scope>NUCLEOTIDE SEQUENCE</scope>
</reference>
<dbReference type="PIRSF" id="PIRSF003230">
    <property type="entry name" value="YbgC"/>
    <property type="match status" value="1"/>
</dbReference>
<dbReference type="InterPro" id="IPR006684">
    <property type="entry name" value="YbgC/YbaW"/>
</dbReference>
<dbReference type="CDD" id="cd00586">
    <property type="entry name" value="4HBT"/>
    <property type="match status" value="1"/>
</dbReference>
<sequence length="122" mass="13990">MGIVYYSRYFEYFEQARTELLAFLGLDVSSIEENGIQLPVVSGHCDYHLGARFEQQLIIRTMVNDLPKAKLRIQYEVFVKGNDTESLVSGYTVHAFINRKGKPIRAPKTVIEKLKDKFNSAD</sequence>
<accession>A0A381TH96</accession>
<evidence type="ECO:0000313" key="3">
    <source>
        <dbReference type="EMBL" id="SVA14918.1"/>
    </source>
</evidence>
<evidence type="ECO:0000256" key="2">
    <source>
        <dbReference type="ARBA" id="ARBA00022801"/>
    </source>
</evidence>
<dbReference type="Gene3D" id="3.10.129.10">
    <property type="entry name" value="Hotdog Thioesterase"/>
    <property type="match status" value="1"/>
</dbReference>
<dbReference type="PANTHER" id="PTHR31793">
    <property type="entry name" value="4-HYDROXYBENZOYL-COA THIOESTERASE FAMILY MEMBER"/>
    <property type="match status" value="1"/>
</dbReference>
<evidence type="ECO:0000256" key="1">
    <source>
        <dbReference type="ARBA" id="ARBA00005953"/>
    </source>
</evidence>
<dbReference type="PANTHER" id="PTHR31793:SF27">
    <property type="entry name" value="NOVEL THIOESTERASE SUPERFAMILY DOMAIN AND SAPOSIN A-TYPE DOMAIN CONTAINING PROTEIN (0610012H03RIK)"/>
    <property type="match status" value="1"/>
</dbReference>
<gene>
    <name evidence="3" type="ORF">METZ01_LOCUS67772</name>
</gene>
<dbReference type="InterPro" id="IPR050563">
    <property type="entry name" value="4-hydroxybenzoyl-CoA_TE"/>
</dbReference>
<comment type="similarity">
    <text evidence="1">Belongs to the 4-hydroxybenzoyl-CoA thioesterase family.</text>
</comment>
<dbReference type="SUPFAM" id="SSF54637">
    <property type="entry name" value="Thioesterase/thiol ester dehydrase-isomerase"/>
    <property type="match status" value="1"/>
</dbReference>
<protein>
    <submittedName>
        <fullName evidence="3">Uncharacterized protein</fullName>
    </submittedName>
</protein>
<dbReference type="InterPro" id="IPR029069">
    <property type="entry name" value="HotDog_dom_sf"/>
</dbReference>
<dbReference type="GO" id="GO:0047617">
    <property type="term" value="F:fatty acyl-CoA hydrolase activity"/>
    <property type="evidence" value="ECO:0007669"/>
    <property type="project" value="TreeGrafter"/>
</dbReference>
<proteinExistence type="inferred from homology"/>
<keyword evidence="2" id="KW-0378">Hydrolase</keyword>
<name>A0A381TH96_9ZZZZ</name>
<dbReference type="EMBL" id="UINC01004519">
    <property type="protein sequence ID" value="SVA14918.1"/>
    <property type="molecule type" value="Genomic_DNA"/>
</dbReference>
<organism evidence="3">
    <name type="scientific">marine metagenome</name>
    <dbReference type="NCBI Taxonomy" id="408172"/>
    <lineage>
        <taxon>unclassified sequences</taxon>
        <taxon>metagenomes</taxon>
        <taxon>ecological metagenomes</taxon>
    </lineage>
</organism>
<dbReference type="AlphaFoldDB" id="A0A381TH96"/>
<dbReference type="Pfam" id="PF13279">
    <property type="entry name" value="4HBT_2"/>
    <property type="match status" value="1"/>
</dbReference>